<comment type="similarity">
    <text evidence="1">Belongs to the glycosyltransferase 2 family.</text>
</comment>
<comment type="caution">
    <text evidence="5">The sequence shown here is derived from an EMBL/GenBank/DDBJ whole genome shotgun (WGS) entry which is preliminary data.</text>
</comment>
<evidence type="ECO:0000259" key="4">
    <source>
        <dbReference type="Pfam" id="PF00535"/>
    </source>
</evidence>
<dbReference type="InterPro" id="IPR050834">
    <property type="entry name" value="Glycosyltransf_2"/>
</dbReference>
<evidence type="ECO:0000256" key="2">
    <source>
        <dbReference type="ARBA" id="ARBA00022676"/>
    </source>
</evidence>
<evidence type="ECO:0000313" key="6">
    <source>
        <dbReference type="Proteomes" id="UP001359886"/>
    </source>
</evidence>
<sequence length="332" mass="36758">MEPAVSVVLPVRDGGPHLAAAVGSILAQENCDFELILVDDHSSDGALESLPSRDARIRFIANAGGGLIDALNTGLRAARGHYIARMDADDIALPKRLRTQLDYLARNPSVAIAGTEVELFAEGELGAGNQRYQRWINVLRSPGAIHRERFIECPLPHPTWLMPRSVVRRLGGYRDAGWPEDYDFLLRAASAGYRCGKPEGVLLRWRDHPDRASRIDPRYAQERFTAARAHFLAADELQGRPVVIWGAGPGGRDLHDALSRESVTVQGFVDVHPRRIGGCKRGRPVWHFEEAGRRAREAIILVAVGVPSARPEIRAVLQRMGRREGADWWFAA</sequence>
<keyword evidence="6" id="KW-1185">Reference proteome</keyword>
<dbReference type="PANTHER" id="PTHR43685:SF5">
    <property type="entry name" value="GLYCOSYLTRANSFERASE EPSE-RELATED"/>
    <property type="match status" value="1"/>
</dbReference>
<dbReference type="SUPFAM" id="SSF53335">
    <property type="entry name" value="S-adenosyl-L-methionine-dependent methyltransferases"/>
    <property type="match status" value="1"/>
</dbReference>
<proteinExistence type="inferred from homology"/>
<dbReference type="InterPro" id="IPR029063">
    <property type="entry name" value="SAM-dependent_MTases_sf"/>
</dbReference>
<dbReference type="Pfam" id="PF00535">
    <property type="entry name" value="Glycos_transf_2"/>
    <property type="match status" value="1"/>
</dbReference>
<evidence type="ECO:0000313" key="5">
    <source>
        <dbReference type="EMBL" id="MEJ8568175.1"/>
    </source>
</evidence>
<dbReference type="AlphaFoldDB" id="A0AAW9RIH5"/>
<dbReference type="InterPro" id="IPR001173">
    <property type="entry name" value="Glyco_trans_2-like"/>
</dbReference>
<dbReference type="Gene3D" id="3.40.50.720">
    <property type="entry name" value="NAD(P)-binding Rossmann-like Domain"/>
    <property type="match status" value="1"/>
</dbReference>
<accession>A0AAW9RIH5</accession>
<dbReference type="RefSeq" id="WP_354695499.1">
    <property type="nucleotide sequence ID" value="NZ_JAZHOG010000007.1"/>
</dbReference>
<dbReference type="PANTHER" id="PTHR43685">
    <property type="entry name" value="GLYCOSYLTRANSFERASE"/>
    <property type="match status" value="1"/>
</dbReference>
<dbReference type="SUPFAM" id="SSF53448">
    <property type="entry name" value="Nucleotide-diphospho-sugar transferases"/>
    <property type="match status" value="1"/>
</dbReference>
<evidence type="ECO:0000256" key="3">
    <source>
        <dbReference type="ARBA" id="ARBA00022679"/>
    </source>
</evidence>
<dbReference type="Gene3D" id="3.90.550.10">
    <property type="entry name" value="Spore Coat Polysaccharide Biosynthesis Protein SpsA, Chain A"/>
    <property type="match status" value="1"/>
</dbReference>
<keyword evidence="3 5" id="KW-0808">Transferase</keyword>
<organism evidence="5 6">
    <name type="scientific">Elongatibacter sediminis</name>
    <dbReference type="NCBI Taxonomy" id="3119006"/>
    <lineage>
        <taxon>Bacteria</taxon>
        <taxon>Pseudomonadati</taxon>
        <taxon>Pseudomonadota</taxon>
        <taxon>Gammaproteobacteria</taxon>
        <taxon>Chromatiales</taxon>
        <taxon>Wenzhouxiangellaceae</taxon>
        <taxon>Elongatibacter</taxon>
    </lineage>
</organism>
<protein>
    <submittedName>
        <fullName evidence="5">Glycosyltransferase</fullName>
        <ecNumber evidence="5">2.4.-.-</ecNumber>
    </submittedName>
</protein>
<keyword evidence="2 5" id="KW-0328">Glycosyltransferase</keyword>
<reference evidence="5 6" key="1">
    <citation type="submission" date="2024-02" db="EMBL/GenBank/DDBJ databases">
        <title>A novel Wenzhouxiangellaceae bacterium, isolated from coastal sediments.</title>
        <authorList>
            <person name="Du Z.-J."/>
            <person name="Ye Y.-Q."/>
            <person name="Zhang X.-Y."/>
        </authorList>
    </citation>
    <scope>NUCLEOTIDE SEQUENCE [LARGE SCALE GENOMIC DNA]</scope>
    <source>
        <strain evidence="5 6">CH-27</strain>
    </source>
</reference>
<dbReference type="InterPro" id="IPR029044">
    <property type="entry name" value="Nucleotide-diphossugar_trans"/>
</dbReference>
<dbReference type="EMBL" id="JAZHOG010000007">
    <property type="protein sequence ID" value="MEJ8568175.1"/>
    <property type="molecule type" value="Genomic_DNA"/>
</dbReference>
<evidence type="ECO:0000256" key="1">
    <source>
        <dbReference type="ARBA" id="ARBA00006739"/>
    </source>
</evidence>
<gene>
    <name evidence="5" type="ORF">V3330_11105</name>
</gene>
<feature type="domain" description="Glycosyltransferase 2-like" evidence="4">
    <location>
        <begin position="6"/>
        <end position="170"/>
    </location>
</feature>
<dbReference type="EC" id="2.4.-.-" evidence="5"/>
<dbReference type="Proteomes" id="UP001359886">
    <property type="component" value="Unassembled WGS sequence"/>
</dbReference>
<dbReference type="GO" id="GO:0016757">
    <property type="term" value="F:glycosyltransferase activity"/>
    <property type="evidence" value="ECO:0007669"/>
    <property type="project" value="UniProtKB-KW"/>
</dbReference>
<name>A0AAW9RIH5_9GAMM</name>